<proteinExistence type="predicted"/>
<evidence type="ECO:0000256" key="3">
    <source>
        <dbReference type="ARBA" id="ARBA00023163"/>
    </source>
</evidence>
<dbReference type="InterPro" id="IPR036388">
    <property type="entry name" value="WH-like_DNA-bd_sf"/>
</dbReference>
<dbReference type="PANTHER" id="PTHR43132">
    <property type="entry name" value="ARSENICAL RESISTANCE OPERON REPRESSOR ARSR-RELATED"/>
    <property type="match status" value="1"/>
</dbReference>
<accession>A0A1C5IXJ7</accession>
<evidence type="ECO:0000313" key="5">
    <source>
        <dbReference type="EMBL" id="SCG63038.1"/>
    </source>
</evidence>
<dbReference type="PANTHER" id="PTHR43132:SF8">
    <property type="entry name" value="HTH-TYPE TRANSCRIPTIONAL REGULATOR KMTR"/>
    <property type="match status" value="1"/>
</dbReference>
<feature type="domain" description="HTH arsR-type" evidence="4">
    <location>
        <begin position="251"/>
        <end position="319"/>
    </location>
</feature>
<dbReference type="AlphaFoldDB" id="A0A1C5IXJ7"/>
<dbReference type="EMBL" id="FMDM01000007">
    <property type="protein sequence ID" value="SCG63038.1"/>
    <property type="molecule type" value="Genomic_DNA"/>
</dbReference>
<dbReference type="OrthoDB" id="3808065at2"/>
<dbReference type="InterPro" id="IPR051011">
    <property type="entry name" value="Metal_resp_trans_reg"/>
</dbReference>
<dbReference type="GO" id="GO:0003677">
    <property type="term" value="F:DNA binding"/>
    <property type="evidence" value="ECO:0007669"/>
    <property type="project" value="UniProtKB-KW"/>
</dbReference>
<dbReference type="SMART" id="SM00418">
    <property type="entry name" value="HTH_ARSR"/>
    <property type="match status" value="1"/>
</dbReference>
<evidence type="ECO:0000256" key="1">
    <source>
        <dbReference type="ARBA" id="ARBA00023015"/>
    </source>
</evidence>
<keyword evidence="3" id="KW-0804">Transcription</keyword>
<dbReference type="SUPFAM" id="SSF46785">
    <property type="entry name" value="Winged helix' DNA-binding domain"/>
    <property type="match status" value="1"/>
</dbReference>
<reference evidence="6" key="1">
    <citation type="submission" date="2016-06" db="EMBL/GenBank/DDBJ databases">
        <authorList>
            <person name="Varghese N."/>
            <person name="Submissions Spin"/>
        </authorList>
    </citation>
    <scope>NUCLEOTIDE SEQUENCE [LARGE SCALE GENOMIC DNA]</scope>
    <source>
        <strain evidence="6">DSM 45647</strain>
    </source>
</reference>
<protein>
    <submittedName>
        <fullName evidence="5">Helix-turn-helix domain-containing protein</fullName>
    </submittedName>
</protein>
<gene>
    <name evidence="5" type="ORF">GA0070213_107296</name>
</gene>
<dbReference type="GO" id="GO:0003700">
    <property type="term" value="F:DNA-binding transcription factor activity"/>
    <property type="evidence" value="ECO:0007669"/>
    <property type="project" value="InterPro"/>
</dbReference>
<organism evidence="5 6">
    <name type="scientific">Micromonospora humi</name>
    <dbReference type="NCBI Taxonomy" id="745366"/>
    <lineage>
        <taxon>Bacteria</taxon>
        <taxon>Bacillati</taxon>
        <taxon>Actinomycetota</taxon>
        <taxon>Actinomycetes</taxon>
        <taxon>Micromonosporales</taxon>
        <taxon>Micromonosporaceae</taxon>
        <taxon>Micromonospora</taxon>
    </lineage>
</organism>
<sequence length="329" mass="34457">MTTLRLNATDLSRTVLHAGPAVLVELAMAAQRLVLADVPTHLTAWRARTRAALRPDMRPYLDLCRTPYLLPDFLTPPRFDGDLASLVDQVAGTPDEVLAAELGPLVESGALPARVAPLAAGEAAARAQLRAAMLAFHGVALAPYWTEVETAVRADRAVRGHVLAGGGLDRVLRDLSPYLAWAETGESYALSYRCAVADDIELTPGGRGLTLVPCHLAPQPFLLADPTGPLVLVYPIRPGPEHLRSRAPLADLLGRTRAAVLAATADAPGTSQLARRVGVSAATASEHAATLRAAGLITTRRAGASVRHCLTPLGEQLLRAGGPAEAGPG</sequence>
<dbReference type="Proteomes" id="UP000199360">
    <property type="component" value="Unassembled WGS sequence"/>
</dbReference>
<keyword evidence="6" id="KW-1185">Reference proteome</keyword>
<evidence type="ECO:0000313" key="6">
    <source>
        <dbReference type="Proteomes" id="UP000199360"/>
    </source>
</evidence>
<keyword evidence="2" id="KW-0238">DNA-binding</keyword>
<dbReference type="CDD" id="cd00090">
    <property type="entry name" value="HTH_ARSR"/>
    <property type="match status" value="1"/>
</dbReference>
<dbReference type="Gene3D" id="1.10.10.10">
    <property type="entry name" value="Winged helix-like DNA-binding domain superfamily/Winged helix DNA-binding domain"/>
    <property type="match status" value="1"/>
</dbReference>
<name>A0A1C5IXJ7_9ACTN</name>
<evidence type="ECO:0000256" key="2">
    <source>
        <dbReference type="ARBA" id="ARBA00023125"/>
    </source>
</evidence>
<dbReference type="InterPro" id="IPR011991">
    <property type="entry name" value="ArsR-like_HTH"/>
</dbReference>
<keyword evidence="1" id="KW-0805">Transcription regulation</keyword>
<dbReference type="RefSeq" id="WP_091064102.1">
    <property type="nucleotide sequence ID" value="NZ_FMDM01000007.1"/>
</dbReference>
<dbReference type="InterPro" id="IPR036390">
    <property type="entry name" value="WH_DNA-bd_sf"/>
</dbReference>
<evidence type="ECO:0000259" key="4">
    <source>
        <dbReference type="SMART" id="SM00418"/>
    </source>
</evidence>
<dbReference type="InterPro" id="IPR001845">
    <property type="entry name" value="HTH_ArsR_DNA-bd_dom"/>
</dbReference>
<dbReference type="STRING" id="745366.GA0070213_107296"/>